<feature type="binding site" description="axial binding residue" evidence="2">
    <location>
        <position position="127"/>
    </location>
    <ligand>
        <name>heme</name>
        <dbReference type="ChEBI" id="CHEBI:30413"/>
    </ligand>
    <ligandPart>
        <name>Fe</name>
        <dbReference type="ChEBI" id="CHEBI:18248"/>
    </ligandPart>
</feature>
<accession>A0AAW1T651</accession>
<dbReference type="Gene3D" id="1.10.630.10">
    <property type="entry name" value="Cytochrome P450"/>
    <property type="match status" value="1"/>
</dbReference>
<keyword evidence="2 3" id="KW-0349">Heme</keyword>
<evidence type="ECO:0000256" key="2">
    <source>
        <dbReference type="PIRSR" id="PIRSR602401-1"/>
    </source>
</evidence>
<dbReference type="Pfam" id="PF00067">
    <property type="entry name" value="p450"/>
    <property type="match status" value="1"/>
</dbReference>
<dbReference type="PRINTS" id="PR00385">
    <property type="entry name" value="P450"/>
</dbReference>
<dbReference type="Proteomes" id="UP001485043">
    <property type="component" value="Unassembled WGS sequence"/>
</dbReference>
<dbReference type="GO" id="GO:0020037">
    <property type="term" value="F:heme binding"/>
    <property type="evidence" value="ECO:0007669"/>
    <property type="project" value="InterPro"/>
</dbReference>
<dbReference type="GO" id="GO:0016705">
    <property type="term" value="F:oxidoreductase activity, acting on paired donors, with incorporation or reduction of molecular oxygen"/>
    <property type="evidence" value="ECO:0007669"/>
    <property type="project" value="InterPro"/>
</dbReference>
<dbReference type="InterPro" id="IPR036396">
    <property type="entry name" value="Cyt_P450_sf"/>
</dbReference>
<dbReference type="GO" id="GO:0009507">
    <property type="term" value="C:chloroplast"/>
    <property type="evidence" value="ECO:0007669"/>
    <property type="project" value="TreeGrafter"/>
</dbReference>
<evidence type="ECO:0000256" key="3">
    <source>
        <dbReference type="RuleBase" id="RU000461"/>
    </source>
</evidence>
<dbReference type="PRINTS" id="PR00463">
    <property type="entry name" value="EP450I"/>
</dbReference>
<evidence type="ECO:0000313" key="5">
    <source>
        <dbReference type="Proteomes" id="UP001485043"/>
    </source>
</evidence>
<protein>
    <recommendedName>
        <fullName evidence="6">Cytochrome P450</fullName>
    </recommendedName>
</protein>
<dbReference type="AlphaFoldDB" id="A0AAW1T651"/>
<proteinExistence type="inferred from homology"/>
<dbReference type="PANTHER" id="PTHR24291:SF171">
    <property type="entry name" value="PROTEIN LUTEIN DEFICIENT 5, CHLOROPLASTIC"/>
    <property type="match status" value="1"/>
</dbReference>
<evidence type="ECO:0000256" key="1">
    <source>
        <dbReference type="ARBA" id="ARBA00010617"/>
    </source>
</evidence>
<dbReference type="InterPro" id="IPR001128">
    <property type="entry name" value="Cyt_P450"/>
</dbReference>
<dbReference type="EMBL" id="JALJOV010000337">
    <property type="protein sequence ID" value="KAK9864570.1"/>
    <property type="molecule type" value="Genomic_DNA"/>
</dbReference>
<evidence type="ECO:0000313" key="4">
    <source>
        <dbReference type="EMBL" id="KAK9864570.1"/>
    </source>
</evidence>
<gene>
    <name evidence="4" type="ORF">WJX84_002516</name>
</gene>
<dbReference type="GO" id="GO:0010291">
    <property type="term" value="F:beta-carotene 3-hydroxylase activity"/>
    <property type="evidence" value="ECO:0007669"/>
    <property type="project" value="TreeGrafter"/>
</dbReference>
<organism evidence="4 5">
    <name type="scientific">Apatococcus fuscideae</name>
    <dbReference type="NCBI Taxonomy" id="2026836"/>
    <lineage>
        <taxon>Eukaryota</taxon>
        <taxon>Viridiplantae</taxon>
        <taxon>Chlorophyta</taxon>
        <taxon>core chlorophytes</taxon>
        <taxon>Trebouxiophyceae</taxon>
        <taxon>Chlorellales</taxon>
        <taxon>Chlorellaceae</taxon>
        <taxon>Apatococcus</taxon>
    </lineage>
</organism>
<comment type="caution">
    <text evidence="4">The sequence shown here is derived from an EMBL/GenBank/DDBJ whole genome shotgun (WGS) entry which is preliminary data.</text>
</comment>
<dbReference type="SUPFAM" id="SSF48264">
    <property type="entry name" value="Cytochrome P450"/>
    <property type="match status" value="1"/>
</dbReference>
<keyword evidence="3" id="KW-0503">Monooxygenase</keyword>
<dbReference type="InterPro" id="IPR050196">
    <property type="entry name" value="Cytochrome_P450_Monoox"/>
</dbReference>
<comment type="cofactor">
    <cofactor evidence="2">
        <name>heme</name>
        <dbReference type="ChEBI" id="CHEBI:30413"/>
    </cofactor>
</comment>
<sequence>MFCLSKHPEYVQRIQAEVDEVVGDGKPTFENLKSLAFTMRVINESMRLYPQPPVLIRRALEEDELAGYHIPKGSDFFISVWNLHRSPKYWDKPEEFNPDRFPISESVPNEVTQDYAYLPFGAGRRKCIGDQFALFESVIILAMLFRRFDFKMDKNAPAVGMTTGATIHTSDGLYMNVSPRSMPELMKKADEADRPALKIPQEAVKVA</sequence>
<dbReference type="PROSITE" id="PS00086">
    <property type="entry name" value="CYTOCHROME_P450"/>
    <property type="match status" value="1"/>
</dbReference>
<dbReference type="GO" id="GO:0005506">
    <property type="term" value="F:iron ion binding"/>
    <property type="evidence" value="ECO:0007669"/>
    <property type="project" value="InterPro"/>
</dbReference>
<dbReference type="PANTHER" id="PTHR24291">
    <property type="entry name" value="CYTOCHROME P450 FAMILY 4"/>
    <property type="match status" value="1"/>
</dbReference>
<keyword evidence="5" id="KW-1185">Reference proteome</keyword>
<dbReference type="GO" id="GO:0016123">
    <property type="term" value="P:xanthophyll biosynthetic process"/>
    <property type="evidence" value="ECO:0007669"/>
    <property type="project" value="TreeGrafter"/>
</dbReference>
<name>A0AAW1T651_9CHLO</name>
<keyword evidence="3" id="KW-0560">Oxidoreductase</keyword>
<dbReference type="InterPro" id="IPR002401">
    <property type="entry name" value="Cyt_P450_E_grp-I"/>
</dbReference>
<reference evidence="4 5" key="1">
    <citation type="journal article" date="2024" name="Nat. Commun.">
        <title>Phylogenomics reveals the evolutionary origins of lichenization in chlorophyte algae.</title>
        <authorList>
            <person name="Puginier C."/>
            <person name="Libourel C."/>
            <person name="Otte J."/>
            <person name="Skaloud P."/>
            <person name="Haon M."/>
            <person name="Grisel S."/>
            <person name="Petersen M."/>
            <person name="Berrin J.G."/>
            <person name="Delaux P.M."/>
            <person name="Dal Grande F."/>
            <person name="Keller J."/>
        </authorList>
    </citation>
    <scope>NUCLEOTIDE SEQUENCE [LARGE SCALE GENOMIC DNA]</scope>
    <source>
        <strain evidence="4 5">SAG 2523</strain>
    </source>
</reference>
<evidence type="ECO:0008006" key="6">
    <source>
        <dbReference type="Google" id="ProtNLM"/>
    </source>
</evidence>
<keyword evidence="2 3" id="KW-0479">Metal-binding</keyword>
<comment type="similarity">
    <text evidence="1 3">Belongs to the cytochrome P450 family.</text>
</comment>
<dbReference type="InterPro" id="IPR017972">
    <property type="entry name" value="Cyt_P450_CS"/>
</dbReference>
<keyword evidence="2 3" id="KW-0408">Iron</keyword>